<organism evidence="3 4">
    <name type="scientific">Panicum virgatum</name>
    <name type="common">Blackwell switchgrass</name>
    <dbReference type="NCBI Taxonomy" id="38727"/>
    <lineage>
        <taxon>Eukaryota</taxon>
        <taxon>Viridiplantae</taxon>
        <taxon>Streptophyta</taxon>
        <taxon>Embryophyta</taxon>
        <taxon>Tracheophyta</taxon>
        <taxon>Spermatophyta</taxon>
        <taxon>Magnoliopsida</taxon>
        <taxon>Liliopsida</taxon>
        <taxon>Poales</taxon>
        <taxon>Poaceae</taxon>
        <taxon>PACMAD clade</taxon>
        <taxon>Panicoideae</taxon>
        <taxon>Panicodae</taxon>
        <taxon>Paniceae</taxon>
        <taxon>Panicinae</taxon>
        <taxon>Panicum</taxon>
        <taxon>Panicum sect. Hiantes</taxon>
    </lineage>
</organism>
<name>A0A8T0RB05_PANVG</name>
<keyword evidence="2" id="KW-0472">Membrane</keyword>
<gene>
    <name evidence="3" type="ORF">PVAP13_6KG108535</name>
</gene>
<keyword evidence="4" id="KW-1185">Reference proteome</keyword>
<proteinExistence type="predicted"/>
<keyword evidence="2" id="KW-0812">Transmembrane</keyword>
<protein>
    <submittedName>
        <fullName evidence="3">Uncharacterized protein</fullName>
    </submittedName>
</protein>
<evidence type="ECO:0000313" key="4">
    <source>
        <dbReference type="Proteomes" id="UP000823388"/>
    </source>
</evidence>
<keyword evidence="2" id="KW-1133">Transmembrane helix</keyword>
<reference evidence="3 4" key="1">
    <citation type="submission" date="2020-05" db="EMBL/GenBank/DDBJ databases">
        <title>WGS assembly of Panicum virgatum.</title>
        <authorList>
            <person name="Lovell J.T."/>
            <person name="Jenkins J."/>
            <person name="Shu S."/>
            <person name="Juenger T.E."/>
            <person name="Schmutz J."/>
        </authorList>
    </citation>
    <scope>NUCLEOTIDE SEQUENCE [LARGE SCALE GENOMIC DNA]</scope>
    <source>
        <strain evidence="4">cv. AP13</strain>
    </source>
</reference>
<dbReference type="AlphaFoldDB" id="A0A8T0RB05"/>
<feature type="transmembrane region" description="Helical" evidence="2">
    <location>
        <begin position="186"/>
        <end position="207"/>
    </location>
</feature>
<evidence type="ECO:0000313" key="3">
    <source>
        <dbReference type="EMBL" id="KAG2582426.1"/>
    </source>
</evidence>
<dbReference type="Proteomes" id="UP000823388">
    <property type="component" value="Chromosome 6K"/>
</dbReference>
<evidence type="ECO:0000256" key="2">
    <source>
        <dbReference type="SAM" id="Phobius"/>
    </source>
</evidence>
<feature type="region of interest" description="Disordered" evidence="1">
    <location>
        <begin position="54"/>
        <end position="122"/>
    </location>
</feature>
<feature type="transmembrane region" description="Helical" evidence="2">
    <location>
        <begin position="213"/>
        <end position="234"/>
    </location>
</feature>
<sequence>MTPSGSRSPQLMTPSGSRWLALVLHHHHRAVSPPPPSPRLFDLSPSPRIPIPLALLPLPGATHRPRPARSSGEGGHRRPAPLPPPGPPPRSAAPDRRRPRPPTLVPIDWRRRACSGTPKGERFRPRAGVVELTAVGWRGRFGRAPRGGGGGGRFDSGRWSVEVLFGACFGCSLSLGVRFGPGKASVAISGAVLGVIPCGFGVASFGLLGFSPFGSGSVGLYLPFLPACCWLWKLQASALSQLMKL</sequence>
<dbReference type="EMBL" id="CM029047">
    <property type="protein sequence ID" value="KAG2582426.1"/>
    <property type="molecule type" value="Genomic_DNA"/>
</dbReference>
<comment type="caution">
    <text evidence="3">The sequence shown here is derived from an EMBL/GenBank/DDBJ whole genome shotgun (WGS) entry which is preliminary data.</text>
</comment>
<evidence type="ECO:0000256" key="1">
    <source>
        <dbReference type="SAM" id="MobiDB-lite"/>
    </source>
</evidence>
<feature type="compositionally biased region" description="Pro residues" evidence="1">
    <location>
        <begin position="80"/>
        <end position="91"/>
    </location>
</feature>
<accession>A0A8T0RB05</accession>